<evidence type="ECO:0000256" key="7">
    <source>
        <dbReference type="ARBA" id="ARBA00022729"/>
    </source>
</evidence>
<evidence type="ECO:0000256" key="3">
    <source>
        <dbReference type="ARBA" id="ARBA00010541"/>
    </source>
</evidence>
<evidence type="ECO:0000313" key="19">
    <source>
        <dbReference type="EMBL" id="MCI0126253.1"/>
    </source>
</evidence>
<keyword evidence="20" id="KW-1185">Reference proteome</keyword>
<evidence type="ECO:0000256" key="9">
    <source>
        <dbReference type="ARBA" id="ARBA00022764"/>
    </source>
</evidence>
<evidence type="ECO:0000256" key="13">
    <source>
        <dbReference type="ARBA" id="ARBA00032850"/>
    </source>
</evidence>
<keyword evidence="17" id="KW-1133">Transmembrane helix</keyword>
<dbReference type="PANTHER" id="PTHR22939:SF129">
    <property type="entry name" value="SERINE PROTEASE HTRA2, MITOCHONDRIAL"/>
    <property type="match status" value="1"/>
</dbReference>
<dbReference type="AlphaFoldDB" id="A0AA41UAC9"/>
<dbReference type="SMART" id="SM00228">
    <property type="entry name" value="PDZ"/>
    <property type="match status" value="2"/>
</dbReference>
<evidence type="ECO:0000256" key="15">
    <source>
        <dbReference type="PIRSR" id="PIRSR611782-2"/>
    </source>
</evidence>
<evidence type="ECO:0000256" key="12">
    <source>
        <dbReference type="ARBA" id="ARBA00023016"/>
    </source>
</evidence>
<dbReference type="GO" id="GO:0042597">
    <property type="term" value="C:periplasmic space"/>
    <property type="evidence" value="ECO:0007669"/>
    <property type="project" value="UniProtKB-SubCell"/>
</dbReference>
<dbReference type="InterPro" id="IPR001940">
    <property type="entry name" value="Peptidase_S1C"/>
</dbReference>
<keyword evidence="17" id="KW-0472">Membrane</keyword>
<dbReference type="PANTHER" id="PTHR22939">
    <property type="entry name" value="SERINE PROTEASE FAMILY S1C HTRA-RELATED"/>
    <property type="match status" value="1"/>
</dbReference>
<sequence>MRSTFYSRTRRWVGASALAIIVGLGGVSTYVATAQTANAQISAPTIAAPSFADLVAAVKPAVVSIQVEGQETTSLRGGGRNFQFQIPDLPDDHPLKRFFDQFGNQFGDSNPQAPRKYQAAGSGFVISADGYIVTNNHVVKNADKVTVVFDNGDEMSAKVIGTDEKTDVAVVKVEGKDLPFVQFAEDTIRVGDWVVAVGNPFGLGGTVTAGIVSARGRDIGGSSYGDFLQIDAAVNTGNSGGPTFDTSGKVAGMNTAIFSPNGGNVGIAFAIPASTIKPIVQQLIDKGTVTRGFLGVQIQDVTHDIANSVGLKTAKGALVTQPSEGGPAQKAGINSGDIITAVDGTPIDNALALSRTIANKAPETKVELTLWRNGKEEKVTVTLDTLKDQAAQGDEQQQQQQPAQPEAPKPSSVGITLVPNAGGEGLLIQDVNQDSIAADKGFTVGDLILEVDNKKVANVDEFEKAIQGVKDRGLGTALVKASRDGNIRYIGLPLEASK</sequence>
<dbReference type="Gene3D" id="2.40.10.120">
    <property type="match status" value="1"/>
</dbReference>
<dbReference type="InterPro" id="IPR011782">
    <property type="entry name" value="Pept_S1C_Do"/>
</dbReference>
<dbReference type="FunFam" id="2.40.10.120:FF:000007">
    <property type="entry name" value="Periplasmic serine endoprotease DegP-like"/>
    <property type="match status" value="1"/>
</dbReference>
<evidence type="ECO:0000259" key="18">
    <source>
        <dbReference type="PROSITE" id="PS50106"/>
    </source>
</evidence>
<evidence type="ECO:0000256" key="16">
    <source>
        <dbReference type="SAM" id="MobiDB-lite"/>
    </source>
</evidence>
<evidence type="ECO:0000256" key="5">
    <source>
        <dbReference type="ARBA" id="ARBA00013958"/>
    </source>
</evidence>
<comment type="similarity">
    <text evidence="3">Belongs to the peptidase S1C family.</text>
</comment>
<evidence type="ECO:0000256" key="4">
    <source>
        <dbReference type="ARBA" id="ARBA00013035"/>
    </source>
</evidence>
<feature type="binding site" evidence="15">
    <location>
        <position position="167"/>
    </location>
    <ligand>
        <name>substrate</name>
    </ligand>
</feature>
<feature type="active site" description="Charge relay system" evidence="14">
    <location>
        <position position="167"/>
    </location>
</feature>
<feature type="domain" description="PDZ" evidence="18">
    <location>
        <begin position="413"/>
        <end position="459"/>
    </location>
</feature>
<dbReference type="Gene3D" id="2.30.42.10">
    <property type="match status" value="2"/>
</dbReference>
<keyword evidence="6" id="KW-0645">Protease</keyword>
<evidence type="ECO:0000256" key="6">
    <source>
        <dbReference type="ARBA" id="ARBA00022670"/>
    </source>
</evidence>
<dbReference type="InterPro" id="IPR036034">
    <property type="entry name" value="PDZ_sf"/>
</dbReference>
<feature type="domain" description="PDZ" evidence="18">
    <location>
        <begin position="283"/>
        <end position="374"/>
    </location>
</feature>
<evidence type="ECO:0000256" key="1">
    <source>
        <dbReference type="ARBA" id="ARBA00001772"/>
    </source>
</evidence>
<dbReference type="Proteomes" id="UP001156140">
    <property type="component" value="Unassembled WGS sequence"/>
</dbReference>
<feature type="binding site" evidence="15">
    <location>
        <position position="68"/>
    </location>
    <ligand>
        <name>substrate</name>
    </ligand>
</feature>
<keyword evidence="12" id="KW-0346">Stress response</keyword>
<gene>
    <name evidence="19" type="ORF">ML536_05375</name>
</gene>
<keyword evidence="7" id="KW-0732">Signal</keyword>
<feature type="active site" description="Charge relay system" evidence="14">
    <location>
        <position position="239"/>
    </location>
</feature>
<evidence type="ECO:0000256" key="17">
    <source>
        <dbReference type="SAM" id="Phobius"/>
    </source>
</evidence>
<accession>A0AA41UAC9</accession>
<keyword evidence="9" id="KW-0574">Periplasm</keyword>
<dbReference type="InterPro" id="IPR001478">
    <property type="entry name" value="PDZ"/>
</dbReference>
<dbReference type="SUPFAM" id="SSF50494">
    <property type="entry name" value="Trypsin-like serine proteases"/>
    <property type="match status" value="1"/>
</dbReference>
<dbReference type="GO" id="GO:0004252">
    <property type="term" value="F:serine-type endopeptidase activity"/>
    <property type="evidence" value="ECO:0007669"/>
    <property type="project" value="InterPro"/>
</dbReference>
<keyword evidence="17" id="KW-0812">Transmembrane</keyword>
<evidence type="ECO:0000256" key="11">
    <source>
        <dbReference type="ARBA" id="ARBA00022825"/>
    </source>
</evidence>
<keyword evidence="10 19" id="KW-0378">Hydrolase</keyword>
<dbReference type="RefSeq" id="WP_035035174.1">
    <property type="nucleotide sequence ID" value="NZ_CP068983.1"/>
</dbReference>
<name>A0AA41UAC9_9HYPH</name>
<feature type="region of interest" description="Disordered" evidence="16">
    <location>
        <begin position="390"/>
        <end position="416"/>
    </location>
</feature>
<dbReference type="Pfam" id="PF13365">
    <property type="entry name" value="Trypsin_2"/>
    <property type="match status" value="1"/>
</dbReference>
<evidence type="ECO:0000256" key="10">
    <source>
        <dbReference type="ARBA" id="ARBA00022801"/>
    </source>
</evidence>
<dbReference type="GO" id="GO:0006508">
    <property type="term" value="P:proteolysis"/>
    <property type="evidence" value="ECO:0007669"/>
    <property type="project" value="UniProtKB-KW"/>
</dbReference>
<keyword evidence="8" id="KW-0677">Repeat</keyword>
<dbReference type="InterPro" id="IPR009003">
    <property type="entry name" value="Peptidase_S1_PA"/>
</dbReference>
<dbReference type="PROSITE" id="PS50106">
    <property type="entry name" value="PDZ"/>
    <property type="match status" value="2"/>
</dbReference>
<comment type="caution">
    <text evidence="19">The sequence shown here is derived from an EMBL/GenBank/DDBJ whole genome shotgun (WGS) entry which is preliminary data.</text>
</comment>
<reference evidence="19" key="1">
    <citation type="submission" date="2022-03" db="EMBL/GenBank/DDBJ databases">
        <title>The complete genome sequence of a Methyloterrigena soli.</title>
        <authorList>
            <person name="Zi Z."/>
        </authorList>
    </citation>
    <scope>NUCLEOTIDE SEQUENCE</scope>
    <source>
        <strain evidence="19">M48</strain>
    </source>
</reference>
<protein>
    <recommendedName>
        <fullName evidence="5">Probable periplasmic serine endoprotease DegP-like</fullName>
        <ecNumber evidence="4">3.4.21.107</ecNumber>
    </recommendedName>
    <alternativeName>
        <fullName evidence="13">Protease Do</fullName>
    </alternativeName>
</protein>
<feature type="transmembrane region" description="Helical" evidence="17">
    <location>
        <begin position="12"/>
        <end position="32"/>
    </location>
</feature>
<feature type="active site" description="Charge relay system" evidence="14">
    <location>
        <position position="137"/>
    </location>
</feature>
<organism evidence="19 20">
    <name type="scientific">Paradevosia shaoguanensis</name>
    <dbReference type="NCBI Taxonomy" id="1335043"/>
    <lineage>
        <taxon>Bacteria</taxon>
        <taxon>Pseudomonadati</taxon>
        <taxon>Pseudomonadota</taxon>
        <taxon>Alphaproteobacteria</taxon>
        <taxon>Hyphomicrobiales</taxon>
        <taxon>Devosiaceae</taxon>
        <taxon>Paradevosia</taxon>
    </lineage>
</organism>
<feature type="compositionally biased region" description="Low complexity" evidence="16">
    <location>
        <begin position="390"/>
        <end position="410"/>
    </location>
</feature>
<dbReference type="SUPFAM" id="SSF50156">
    <property type="entry name" value="PDZ domain-like"/>
    <property type="match status" value="2"/>
</dbReference>
<keyword evidence="11" id="KW-0720">Serine protease</keyword>
<dbReference type="EC" id="3.4.21.107" evidence="4"/>
<feature type="binding site" evidence="15">
    <location>
        <position position="137"/>
    </location>
    <ligand>
        <name>substrate</name>
    </ligand>
</feature>
<dbReference type="EMBL" id="JALAZD010000001">
    <property type="protein sequence ID" value="MCI0126253.1"/>
    <property type="molecule type" value="Genomic_DNA"/>
</dbReference>
<evidence type="ECO:0000256" key="14">
    <source>
        <dbReference type="PIRSR" id="PIRSR611782-1"/>
    </source>
</evidence>
<evidence type="ECO:0000313" key="20">
    <source>
        <dbReference type="Proteomes" id="UP001156140"/>
    </source>
</evidence>
<proteinExistence type="inferred from homology"/>
<dbReference type="Pfam" id="PF13180">
    <property type="entry name" value="PDZ_2"/>
    <property type="match status" value="2"/>
</dbReference>
<dbReference type="NCBIfam" id="TIGR02037">
    <property type="entry name" value="degP_htrA_DO"/>
    <property type="match status" value="1"/>
</dbReference>
<dbReference type="PRINTS" id="PR00834">
    <property type="entry name" value="PROTEASES2C"/>
</dbReference>
<evidence type="ECO:0000256" key="2">
    <source>
        <dbReference type="ARBA" id="ARBA00004418"/>
    </source>
</evidence>
<comment type="catalytic activity">
    <reaction evidence="1">
        <text>Acts on substrates that are at least partially unfolded. The cleavage site P1 residue is normally between a pair of hydrophobic residues, such as Val-|-Val.</text>
        <dbReference type="EC" id="3.4.21.107"/>
    </reaction>
</comment>
<evidence type="ECO:0000256" key="8">
    <source>
        <dbReference type="ARBA" id="ARBA00022737"/>
    </source>
</evidence>
<comment type="subcellular location">
    <subcellularLocation>
        <location evidence="2">Periplasm</location>
    </subcellularLocation>
</comment>
<dbReference type="CDD" id="cd10839">
    <property type="entry name" value="cpPDZ1_DegP-like"/>
    <property type="match status" value="1"/>
</dbReference>
<feature type="binding site" evidence="15">
    <location>
        <begin position="237"/>
        <end position="239"/>
    </location>
    <ligand>
        <name>substrate</name>
    </ligand>
</feature>